<protein>
    <submittedName>
        <fullName evidence="1">HrpB1 family type III secretion system apparatus protein</fullName>
    </submittedName>
</protein>
<evidence type="ECO:0000313" key="2">
    <source>
        <dbReference type="Proteomes" id="UP001165541"/>
    </source>
</evidence>
<reference evidence="1" key="1">
    <citation type="submission" date="2022-05" db="EMBL/GenBank/DDBJ databases">
        <title>Schlegelella sp. nov., isolated from mangrove soil.</title>
        <authorList>
            <person name="Liu Y."/>
            <person name="Ge X."/>
            <person name="Liu W."/>
        </authorList>
    </citation>
    <scope>NUCLEOTIDE SEQUENCE</scope>
    <source>
        <strain evidence="1">S2-27</strain>
    </source>
</reference>
<dbReference type="EMBL" id="JAMKFE010000004">
    <property type="protein sequence ID" value="MCM5679540.1"/>
    <property type="molecule type" value="Genomic_DNA"/>
</dbReference>
<proteinExistence type="predicted"/>
<organism evidence="1 2">
    <name type="scientific">Caldimonas mangrovi</name>
    <dbReference type="NCBI Taxonomy" id="2944811"/>
    <lineage>
        <taxon>Bacteria</taxon>
        <taxon>Pseudomonadati</taxon>
        <taxon>Pseudomonadota</taxon>
        <taxon>Betaproteobacteria</taxon>
        <taxon>Burkholderiales</taxon>
        <taxon>Sphaerotilaceae</taxon>
        <taxon>Caldimonas</taxon>
    </lineage>
</organism>
<keyword evidence="2" id="KW-1185">Reference proteome</keyword>
<sequence>MNHIESPEARELVQSIFKACAECRADDAEADWHRLQYLGPLPELTKVIPAFIMMSRGQNLDALRYMNELPEDLSPSTKVVCLRMVGDPTWRSAADALMDDPDPTVREAMRQLVETAVPSYC</sequence>
<evidence type="ECO:0000313" key="1">
    <source>
        <dbReference type="EMBL" id="MCM5679540.1"/>
    </source>
</evidence>
<accession>A0ABT0YLD8</accession>
<comment type="caution">
    <text evidence="1">The sequence shown here is derived from an EMBL/GenBank/DDBJ whole genome shotgun (WGS) entry which is preliminary data.</text>
</comment>
<name>A0ABT0YLD8_9BURK</name>
<dbReference type="RefSeq" id="WP_251777746.1">
    <property type="nucleotide sequence ID" value="NZ_JAMKFE010000004.1"/>
</dbReference>
<gene>
    <name evidence="1" type="ORF">M8A51_08345</name>
</gene>
<dbReference type="Proteomes" id="UP001165541">
    <property type="component" value="Unassembled WGS sequence"/>
</dbReference>